<keyword evidence="2" id="KW-0812">Transmembrane</keyword>
<gene>
    <name evidence="4" type="ORF">C41B8_09040</name>
</gene>
<dbReference type="RefSeq" id="WP_037336816.1">
    <property type="nucleotide sequence ID" value="NZ_APNK01000010.1"/>
</dbReference>
<evidence type="ECO:0000256" key="2">
    <source>
        <dbReference type="SAM" id="Phobius"/>
    </source>
</evidence>
<name>A0A084ILY5_SALHC</name>
<proteinExistence type="predicted"/>
<dbReference type="CDD" id="cd16328">
    <property type="entry name" value="RseA_N"/>
    <property type="match status" value="1"/>
</dbReference>
<dbReference type="SUPFAM" id="SSF89069">
    <property type="entry name" value="N-terminal, cytoplasmic domain of anti-sigmaE factor RseA"/>
    <property type="match status" value="1"/>
</dbReference>
<dbReference type="STRING" id="1304275.C41B8_09040"/>
<keyword evidence="5" id="KW-1185">Reference proteome</keyword>
<protein>
    <submittedName>
        <fullName evidence="4">Anti sigma-E protein, RseA</fullName>
    </submittedName>
</protein>
<dbReference type="EMBL" id="APNK01000010">
    <property type="protein sequence ID" value="KEZ77719.1"/>
    <property type="molecule type" value="Genomic_DNA"/>
</dbReference>
<dbReference type="Proteomes" id="UP000028302">
    <property type="component" value="Unassembled WGS sequence"/>
</dbReference>
<dbReference type="InterPro" id="IPR052383">
    <property type="entry name" value="Anti-sigma-E_RseA-like"/>
</dbReference>
<dbReference type="PANTHER" id="PTHR38104:SF1">
    <property type="entry name" value="ANTI-SIGMA-E FACTOR RSEA"/>
    <property type="match status" value="1"/>
</dbReference>
<dbReference type="PANTHER" id="PTHR38104">
    <property type="match status" value="1"/>
</dbReference>
<sequence length="250" mass="26426">MNEQLSAFLDNEATRDEADSVVNALLRDEALRDSWTRQHWIRTTLRSHSAEPAVDVDTGFANRVMSAIAADEHRETAVPNSNVLPMSPRGRRTRTRRWRGVAGMAAAASVAGVVLLAGNPFVRTGTSGSEGRVATAENNPARTRGVADSQQERQGFGSGGWNNQLADFSSVQAQPAGVRTVAAAGMSAQGAASMGGSDASADHWSVSDPAVRDELNGYLVDHNGMARGYGMSSTTPALVRVAAYGQDVTQ</sequence>
<dbReference type="GO" id="GO:0016989">
    <property type="term" value="F:sigma factor antagonist activity"/>
    <property type="evidence" value="ECO:0007669"/>
    <property type="project" value="InterPro"/>
</dbReference>
<evidence type="ECO:0000259" key="3">
    <source>
        <dbReference type="Pfam" id="PF03872"/>
    </source>
</evidence>
<dbReference type="InterPro" id="IPR005572">
    <property type="entry name" value="Anti-sigma_E_RseA_N"/>
</dbReference>
<organism evidence="4 5">
    <name type="scientific">Salinisphaera hydrothermalis (strain C41B8)</name>
    <dbReference type="NCBI Taxonomy" id="1304275"/>
    <lineage>
        <taxon>Bacteria</taxon>
        <taxon>Pseudomonadati</taxon>
        <taxon>Pseudomonadota</taxon>
        <taxon>Gammaproteobacteria</taxon>
        <taxon>Salinisphaerales</taxon>
        <taxon>Salinisphaeraceae</taxon>
        <taxon>Salinisphaera</taxon>
    </lineage>
</organism>
<comment type="caution">
    <text evidence="4">The sequence shown here is derived from an EMBL/GenBank/DDBJ whole genome shotgun (WGS) entry which is preliminary data.</text>
</comment>
<keyword evidence="2" id="KW-0472">Membrane</keyword>
<dbReference type="Gene3D" id="1.10.10.880">
    <property type="entry name" value="Anti sigma-E protein RseA, N-terminal domain"/>
    <property type="match status" value="1"/>
</dbReference>
<feature type="transmembrane region" description="Helical" evidence="2">
    <location>
        <begin position="101"/>
        <end position="122"/>
    </location>
</feature>
<feature type="domain" description="Anti sigma-E protein RseA N-terminal" evidence="3">
    <location>
        <begin position="2"/>
        <end position="78"/>
    </location>
</feature>
<dbReference type="AlphaFoldDB" id="A0A084ILY5"/>
<evidence type="ECO:0000313" key="5">
    <source>
        <dbReference type="Proteomes" id="UP000028302"/>
    </source>
</evidence>
<evidence type="ECO:0000256" key="1">
    <source>
        <dbReference type="SAM" id="MobiDB-lite"/>
    </source>
</evidence>
<accession>A0A084ILY5</accession>
<dbReference type="Pfam" id="PF03872">
    <property type="entry name" value="RseA_N"/>
    <property type="match status" value="1"/>
</dbReference>
<dbReference type="eggNOG" id="COG3073">
    <property type="taxonomic scope" value="Bacteria"/>
</dbReference>
<keyword evidence="2" id="KW-1133">Transmembrane helix</keyword>
<feature type="region of interest" description="Disordered" evidence="1">
    <location>
        <begin position="125"/>
        <end position="161"/>
    </location>
</feature>
<dbReference type="InterPro" id="IPR036147">
    <property type="entry name" value="Anti-sigma_E_RseA_N_sf"/>
</dbReference>
<dbReference type="OrthoDB" id="5298512at2"/>
<evidence type="ECO:0000313" key="4">
    <source>
        <dbReference type="EMBL" id="KEZ77719.1"/>
    </source>
</evidence>
<reference evidence="4 5" key="1">
    <citation type="submission" date="2013-03" db="EMBL/GenBank/DDBJ databases">
        <title>Salinisphaera hydrothermalis C41B8 Genome Sequencing.</title>
        <authorList>
            <person name="Li C."/>
            <person name="Lai Q."/>
            <person name="Shao Z."/>
        </authorList>
    </citation>
    <scope>NUCLEOTIDE SEQUENCE [LARGE SCALE GENOMIC DNA]</scope>
    <source>
        <strain evidence="4 5">C41B8</strain>
    </source>
</reference>